<dbReference type="EMBL" id="JACHNC010000001">
    <property type="protein sequence ID" value="MBB4751382.1"/>
    <property type="molecule type" value="Genomic_DNA"/>
</dbReference>
<evidence type="ECO:0000313" key="4">
    <source>
        <dbReference type="Proteomes" id="UP000590511"/>
    </source>
</evidence>
<proteinExistence type="predicted"/>
<evidence type="ECO:0000313" key="2">
    <source>
        <dbReference type="EMBL" id="GIE40991.1"/>
    </source>
</evidence>
<accession>A0A7W7MIB5</accession>
<reference evidence="2 5" key="2">
    <citation type="submission" date="2021-01" db="EMBL/GenBank/DDBJ databases">
        <title>Whole genome shotgun sequence of Actinoplanes lobatus NBRC 12513.</title>
        <authorList>
            <person name="Komaki H."/>
            <person name="Tamura T."/>
        </authorList>
    </citation>
    <scope>NUCLEOTIDE SEQUENCE [LARGE SCALE GENOMIC DNA]</scope>
    <source>
        <strain evidence="2 5">NBRC 12513</strain>
    </source>
</reference>
<dbReference type="Proteomes" id="UP000631312">
    <property type="component" value="Unassembled WGS sequence"/>
</dbReference>
<dbReference type="PANTHER" id="PTHR34109">
    <property type="entry name" value="BNAUNNG04460D PROTEIN-RELATED"/>
    <property type="match status" value="1"/>
</dbReference>
<dbReference type="Gene3D" id="3.30.720.120">
    <property type="match status" value="1"/>
</dbReference>
<organism evidence="3 4">
    <name type="scientific">Actinoplanes lobatus</name>
    <dbReference type="NCBI Taxonomy" id="113568"/>
    <lineage>
        <taxon>Bacteria</taxon>
        <taxon>Bacillati</taxon>
        <taxon>Actinomycetota</taxon>
        <taxon>Actinomycetes</taxon>
        <taxon>Micromonosporales</taxon>
        <taxon>Micromonosporaceae</taxon>
        <taxon>Actinoplanes</taxon>
    </lineage>
</organism>
<protein>
    <submittedName>
        <fullName evidence="3">Putative glyoxalase superfamily protein PhnB</fullName>
    </submittedName>
</protein>
<evidence type="ECO:0000313" key="5">
    <source>
        <dbReference type="Proteomes" id="UP000631312"/>
    </source>
</evidence>
<dbReference type="InterPro" id="IPR029068">
    <property type="entry name" value="Glyas_Bleomycin-R_OHBP_Dase"/>
</dbReference>
<dbReference type="Gene3D" id="3.30.720.110">
    <property type="match status" value="1"/>
</dbReference>
<gene>
    <name evidence="2" type="ORF">Alo02nite_38890</name>
    <name evidence="3" type="ORF">BJ964_005543</name>
</gene>
<reference evidence="3 4" key="1">
    <citation type="submission" date="2020-08" db="EMBL/GenBank/DDBJ databases">
        <title>Sequencing the genomes of 1000 actinobacteria strains.</title>
        <authorList>
            <person name="Klenk H.-P."/>
        </authorList>
    </citation>
    <scope>NUCLEOTIDE SEQUENCE [LARGE SCALE GENOMIC DNA]</scope>
    <source>
        <strain evidence="3 4">DSM 43150</strain>
    </source>
</reference>
<dbReference type="Proteomes" id="UP000590511">
    <property type="component" value="Unassembled WGS sequence"/>
</dbReference>
<dbReference type="SUPFAM" id="SSF54593">
    <property type="entry name" value="Glyoxalase/Bleomycin resistance protein/Dihydroxybiphenyl dioxygenase"/>
    <property type="match status" value="1"/>
</dbReference>
<evidence type="ECO:0000313" key="3">
    <source>
        <dbReference type="EMBL" id="MBB4751382.1"/>
    </source>
</evidence>
<dbReference type="AlphaFoldDB" id="A0A7W7MIB5"/>
<keyword evidence="5" id="KW-1185">Reference proteome</keyword>
<sequence>MSGSIEPADHLIADFGLDKRATRLGDFRELPEDLPSAESVMNEVAEAIRAEAVPFFDRSGGLATFAIAAEVHANGRVNWPTALRRSRRQPGVTRPRRSRCWPGRHRGAGPSCACPAVSDGVGAQVIESDGMKPNRSIPAATVIPVLTYPDVREAVEWLAAAFGFEERVRIGENHRAQMRFGDGALIVADVRNERRQPEADVVTHSVMVRVEDARGHRERAGAHGARILMEPTDFEYGERQYEAVDLAGHHWTFSETLADVAPEQWGGESAG</sequence>
<dbReference type="InterPro" id="IPR004360">
    <property type="entry name" value="Glyas_Fos-R_dOase_dom"/>
</dbReference>
<dbReference type="Pfam" id="PF00903">
    <property type="entry name" value="Glyoxalase"/>
    <property type="match status" value="1"/>
</dbReference>
<dbReference type="RefSeq" id="WP_203832582.1">
    <property type="nucleotide sequence ID" value="NZ_BOMP01000057.1"/>
</dbReference>
<dbReference type="EMBL" id="BOMP01000057">
    <property type="protein sequence ID" value="GIE40991.1"/>
    <property type="molecule type" value="Genomic_DNA"/>
</dbReference>
<dbReference type="PROSITE" id="PS51819">
    <property type="entry name" value="VOC"/>
    <property type="match status" value="1"/>
</dbReference>
<name>A0A7W7MIB5_9ACTN</name>
<dbReference type="PANTHER" id="PTHR34109:SF1">
    <property type="entry name" value="VOC DOMAIN-CONTAINING PROTEIN"/>
    <property type="match status" value="1"/>
</dbReference>
<feature type="domain" description="VOC" evidence="1">
    <location>
        <begin position="140"/>
        <end position="256"/>
    </location>
</feature>
<dbReference type="InterPro" id="IPR037523">
    <property type="entry name" value="VOC_core"/>
</dbReference>
<comment type="caution">
    <text evidence="3">The sequence shown here is derived from an EMBL/GenBank/DDBJ whole genome shotgun (WGS) entry which is preliminary data.</text>
</comment>
<evidence type="ECO:0000259" key="1">
    <source>
        <dbReference type="PROSITE" id="PS51819"/>
    </source>
</evidence>